<accession>A0A9P9ICW3</accession>
<feature type="region of interest" description="Disordered" evidence="1">
    <location>
        <begin position="333"/>
        <end position="355"/>
    </location>
</feature>
<evidence type="ECO:0000313" key="3">
    <source>
        <dbReference type="EMBL" id="KAH7116191.1"/>
    </source>
</evidence>
<gene>
    <name evidence="3" type="ORF">B0J11DRAFT_443760</name>
</gene>
<sequence>MRASRALSSGNDDPVASSPNSSTFSIRTLPTSVNDFSKTNSLQIATATQELVLILQHDEILQPLYMAAIQNDIIGPHRFVDNFRGLLKGYSSNLRDEAQDSLEFLAAQLVASKAKYLADSILEKFMEVTVVQIRSIHSSLQSPNKDNCLDEEEPESESESEMNLDEQSFEDLVDVREFFVNSNAFKTLRSQLQEFVFISQQNKDLHVDQSQANINGKALPGFAKMFMIKVHLVFEEIKKYILLQLGVLEPPCPPQKRRVRWKCKCGKSGFFDVIEHEPGGALDLGSRIEYATGRSPLPVSDSQNHVDLQMFIHGIRVWVQDAFRKWRRLSQTPTLPRHSTHPTTATSSEPPPVQQESLHIMTCVQKGRYGKIVFQDRIETIDNDRKLFLFLKEQLARRRGRLTSILSLRTMQGIFFIKFRLSLGGNVEIRPHEPCCTSGPCECIPPKSKVEPSPLAEYRCIPGPPVTYPPVLPDYLMHLFTSPSCINENETWVLNQLPRRICGKLSGKSHEPAEGWGIYYEEGWDRNKIVWIVAILFLLGSLIFGVLWSKFKMDVQGAFGISAWWISVCGILMALIAIRVEKV</sequence>
<keyword evidence="2" id="KW-1133">Transmembrane helix</keyword>
<dbReference type="AlphaFoldDB" id="A0A9P9ICW3"/>
<keyword evidence="4" id="KW-1185">Reference proteome</keyword>
<dbReference type="EMBL" id="JAGMWT010000015">
    <property type="protein sequence ID" value="KAH7116191.1"/>
    <property type="molecule type" value="Genomic_DNA"/>
</dbReference>
<feature type="transmembrane region" description="Helical" evidence="2">
    <location>
        <begin position="561"/>
        <end position="580"/>
    </location>
</feature>
<protein>
    <submittedName>
        <fullName evidence="3">Uncharacterized protein</fullName>
    </submittedName>
</protein>
<keyword evidence="2" id="KW-0812">Transmembrane</keyword>
<dbReference type="OrthoDB" id="5355526at2759"/>
<evidence type="ECO:0000256" key="2">
    <source>
        <dbReference type="SAM" id="Phobius"/>
    </source>
</evidence>
<feature type="region of interest" description="Disordered" evidence="1">
    <location>
        <begin position="140"/>
        <end position="163"/>
    </location>
</feature>
<feature type="compositionally biased region" description="Acidic residues" evidence="1">
    <location>
        <begin position="149"/>
        <end position="163"/>
    </location>
</feature>
<evidence type="ECO:0000313" key="4">
    <source>
        <dbReference type="Proteomes" id="UP000700596"/>
    </source>
</evidence>
<evidence type="ECO:0000256" key="1">
    <source>
        <dbReference type="SAM" id="MobiDB-lite"/>
    </source>
</evidence>
<organism evidence="3 4">
    <name type="scientific">Dendryphion nanum</name>
    <dbReference type="NCBI Taxonomy" id="256645"/>
    <lineage>
        <taxon>Eukaryota</taxon>
        <taxon>Fungi</taxon>
        <taxon>Dikarya</taxon>
        <taxon>Ascomycota</taxon>
        <taxon>Pezizomycotina</taxon>
        <taxon>Dothideomycetes</taxon>
        <taxon>Pleosporomycetidae</taxon>
        <taxon>Pleosporales</taxon>
        <taxon>Torulaceae</taxon>
        <taxon>Dendryphion</taxon>
    </lineage>
</organism>
<dbReference type="Proteomes" id="UP000700596">
    <property type="component" value="Unassembled WGS sequence"/>
</dbReference>
<keyword evidence="2" id="KW-0472">Membrane</keyword>
<feature type="transmembrane region" description="Helical" evidence="2">
    <location>
        <begin position="529"/>
        <end position="549"/>
    </location>
</feature>
<reference evidence="3" key="1">
    <citation type="journal article" date="2021" name="Nat. Commun.">
        <title>Genetic determinants of endophytism in the Arabidopsis root mycobiome.</title>
        <authorList>
            <person name="Mesny F."/>
            <person name="Miyauchi S."/>
            <person name="Thiergart T."/>
            <person name="Pickel B."/>
            <person name="Atanasova L."/>
            <person name="Karlsson M."/>
            <person name="Huettel B."/>
            <person name="Barry K.W."/>
            <person name="Haridas S."/>
            <person name="Chen C."/>
            <person name="Bauer D."/>
            <person name="Andreopoulos W."/>
            <person name="Pangilinan J."/>
            <person name="LaButti K."/>
            <person name="Riley R."/>
            <person name="Lipzen A."/>
            <person name="Clum A."/>
            <person name="Drula E."/>
            <person name="Henrissat B."/>
            <person name="Kohler A."/>
            <person name="Grigoriev I.V."/>
            <person name="Martin F.M."/>
            <person name="Hacquard S."/>
        </authorList>
    </citation>
    <scope>NUCLEOTIDE SEQUENCE</scope>
    <source>
        <strain evidence="3">MPI-CAGE-CH-0243</strain>
    </source>
</reference>
<name>A0A9P9ICW3_9PLEO</name>
<comment type="caution">
    <text evidence="3">The sequence shown here is derived from an EMBL/GenBank/DDBJ whole genome shotgun (WGS) entry which is preliminary data.</text>
</comment>
<proteinExistence type="predicted"/>
<feature type="region of interest" description="Disordered" evidence="1">
    <location>
        <begin position="1"/>
        <end position="23"/>
    </location>
</feature>